<evidence type="ECO:0000256" key="6">
    <source>
        <dbReference type="ARBA" id="ARBA00023137"/>
    </source>
</evidence>
<evidence type="ECO:0000313" key="12">
    <source>
        <dbReference type="EMBL" id="CAH0108788.1"/>
    </source>
</evidence>
<keyword evidence="10" id="KW-0732">Signal</keyword>
<reference evidence="12" key="1">
    <citation type="submission" date="2021-11" db="EMBL/GenBank/DDBJ databases">
        <authorList>
            <person name="Schell T."/>
        </authorList>
    </citation>
    <scope>NUCLEOTIDE SEQUENCE</scope>
    <source>
        <strain evidence="12">M5</strain>
    </source>
</reference>
<dbReference type="PROSITE" id="PS00109">
    <property type="entry name" value="PROTEIN_KINASE_TYR"/>
    <property type="match status" value="1"/>
</dbReference>
<keyword evidence="13" id="KW-1185">Reference proteome</keyword>
<evidence type="ECO:0000256" key="1">
    <source>
        <dbReference type="ARBA" id="ARBA00004167"/>
    </source>
</evidence>
<keyword evidence="9" id="KW-1133">Transmembrane helix</keyword>
<sequence>MGLWQFLILIFFIIGSLHSLLALPTLTTEPRDLTEFHEMDQIQFKDHSSILRFTNSPINVTVSVVLSNKDSSKYHSPDPVANKRLKLVIRWLHLTTGEPPEGYNVVVRSSIPSTDSITNPPLCTEHFADFYHHVEYSDRPFMEIGSGTNKDEHLVQFGCSYSVSVQASPIIPPARPQIVNITVPDCVEGVCACSTRPRLPKPEDLKADEISTSSGLDGRSYVVSWKYSAASPQEAIDVTLITRVEKAEKALGIGNVYRKVGEEYRHNVEPGPNHFQQTIHHIHPDYRVRVVAYDLHYCEGFNAELYFNTYALLFSVKCNSKETMVSAVVIGALFLAGTALVIALSWKRFLRRLHRMAAAATTGSHTPARYSRSPQNFHRDSRVRTTLITNGSSSTCQHLMNVLHADRESEEPRHHLLGSNKITDDYEIDPGQVKLGVEIGKGAFGRVHLATVENLSGLPGPTLVAVKQMKKKVGLDERDDFLAEIAMMKRVGRHDNIVVMLACVTLAQPYSMILEYVPYGDLLHYLRTLRTVYHQSKVWSVDSKVQHHPDIASASIAGSSSAVALLPRKSTTHSTSDSSKSYHLTNIFSSVSSQSTGSSHSSSSYVIPNYYRGFLKAFPTSRTIDTEELHDFARQIARGMEHLQLKGITHRDLAARNLLVSEGRVLKISDFGLSRHGVYVNTRKRMLPLRWLALESMTDNLYSSQSDVWAFGVVLWEICTLGGFPYANVSDAQLMTYLLSGNRLVRPDNVSEKLYQVMLKCWSANPDERPTFHQLRSSLEDFEAHHENYVDFSCSTSSPAHTLPPTEEEIGII</sequence>
<keyword evidence="3 8" id="KW-0547">Nucleotide-binding</keyword>
<name>A0A8J2RUQ1_9CRUS</name>
<dbReference type="CDD" id="cd00192">
    <property type="entry name" value="PTKc"/>
    <property type="match status" value="1"/>
</dbReference>
<feature type="binding site" evidence="8">
    <location>
        <position position="467"/>
    </location>
    <ligand>
        <name>ATP</name>
        <dbReference type="ChEBI" id="CHEBI:30616"/>
    </ligand>
</feature>
<dbReference type="InterPro" id="IPR008266">
    <property type="entry name" value="Tyr_kinase_AS"/>
</dbReference>
<dbReference type="Gene3D" id="1.10.510.10">
    <property type="entry name" value="Transferase(Phosphotransferase) domain 1"/>
    <property type="match status" value="1"/>
</dbReference>
<dbReference type="Proteomes" id="UP000789390">
    <property type="component" value="Unassembled WGS sequence"/>
</dbReference>
<evidence type="ECO:0000256" key="9">
    <source>
        <dbReference type="SAM" id="Phobius"/>
    </source>
</evidence>
<protein>
    <recommendedName>
        <fullName evidence="11">Protein kinase domain-containing protein</fullName>
    </recommendedName>
</protein>
<keyword evidence="6" id="KW-0829">Tyrosine-protein kinase</keyword>
<gene>
    <name evidence="12" type="ORF">DGAL_LOCUS12193</name>
</gene>
<feature type="signal peptide" evidence="10">
    <location>
        <begin position="1"/>
        <end position="22"/>
    </location>
</feature>
<evidence type="ECO:0000256" key="5">
    <source>
        <dbReference type="ARBA" id="ARBA00022840"/>
    </source>
</evidence>
<dbReference type="SMART" id="SM00219">
    <property type="entry name" value="TyrKc"/>
    <property type="match status" value="1"/>
</dbReference>
<comment type="catalytic activity">
    <reaction evidence="7">
        <text>L-tyrosyl-[protein] + ATP = O-phospho-L-tyrosyl-[protein] + ADP + H(+)</text>
        <dbReference type="Rhea" id="RHEA:10596"/>
        <dbReference type="Rhea" id="RHEA-COMP:10136"/>
        <dbReference type="Rhea" id="RHEA-COMP:20101"/>
        <dbReference type="ChEBI" id="CHEBI:15378"/>
        <dbReference type="ChEBI" id="CHEBI:30616"/>
        <dbReference type="ChEBI" id="CHEBI:46858"/>
        <dbReference type="ChEBI" id="CHEBI:61978"/>
        <dbReference type="ChEBI" id="CHEBI:456216"/>
        <dbReference type="EC" id="2.7.10.1"/>
    </reaction>
</comment>
<dbReference type="PANTHER" id="PTHR24416:SF594">
    <property type="entry name" value="PROTEIN KINASE DOMAIN-CONTAINING PROTEIN"/>
    <property type="match status" value="1"/>
</dbReference>
<dbReference type="PANTHER" id="PTHR24416">
    <property type="entry name" value="TYROSINE-PROTEIN KINASE RECEPTOR"/>
    <property type="match status" value="1"/>
</dbReference>
<comment type="subcellular location">
    <subcellularLocation>
        <location evidence="1">Membrane</location>
        <topology evidence="1">Single-pass membrane protein</topology>
    </subcellularLocation>
</comment>
<dbReference type="InterPro" id="IPR000719">
    <property type="entry name" value="Prot_kinase_dom"/>
</dbReference>
<dbReference type="PROSITE" id="PS50011">
    <property type="entry name" value="PROTEIN_KINASE_DOM"/>
    <property type="match status" value="1"/>
</dbReference>
<keyword evidence="5 8" id="KW-0067">ATP-binding</keyword>
<evidence type="ECO:0000256" key="10">
    <source>
        <dbReference type="SAM" id="SignalP"/>
    </source>
</evidence>
<dbReference type="InterPro" id="IPR020635">
    <property type="entry name" value="Tyr_kinase_cat_dom"/>
</dbReference>
<proteinExistence type="predicted"/>
<feature type="transmembrane region" description="Helical" evidence="9">
    <location>
        <begin position="324"/>
        <end position="346"/>
    </location>
</feature>
<evidence type="ECO:0000256" key="3">
    <source>
        <dbReference type="ARBA" id="ARBA00022741"/>
    </source>
</evidence>
<dbReference type="InterPro" id="IPR050122">
    <property type="entry name" value="RTK"/>
</dbReference>
<dbReference type="Pfam" id="PF07714">
    <property type="entry name" value="PK_Tyr_Ser-Thr"/>
    <property type="match status" value="1"/>
</dbReference>
<organism evidence="12 13">
    <name type="scientific">Daphnia galeata</name>
    <dbReference type="NCBI Taxonomy" id="27404"/>
    <lineage>
        <taxon>Eukaryota</taxon>
        <taxon>Metazoa</taxon>
        <taxon>Ecdysozoa</taxon>
        <taxon>Arthropoda</taxon>
        <taxon>Crustacea</taxon>
        <taxon>Branchiopoda</taxon>
        <taxon>Diplostraca</taxon>
        <taxon>Cladocera</taxon>
        <taxon>Anomopoda</taxon>
        <taxon>Daphniidae</taxon>
        <taxon>Daphnia</taxon>
    </lineage>
</organism>
<dbReference type="GO" id="GO:0004714">
    <property type="term" value="F:transmembrane receptor protein tyrosine kinase activity"/>
    <property type="evidence" value="ECO:0007669"/>
    <property type="project" value="UniProtKB-EC"/>
</dbReference>
<dbReference type="GO" id="GO:0005886">
    <property type="term" value="C:plasma membrane"/>
    <property type="evidence" value="ECO:0007669"/>
    <property type="project" value="TreeGrafter"/>
</dbReference>
<keyword evidence="9" id="KW-0472">Membrane</keyword>
<keyword evidence="9" id="KW-0812">Transmembrane</keyword>
<accession>A0A8J2RUQ1</accession>
<evidence type="ECO:0000256" key="7">
    <source>
        <dbReference type="ARBA" id="ARBA00051243"/>
    </source>
</evidence>
<dbReference type="AlphaFoldDB" id="A0A8J2RUQ1"/>
<comment type="caution">
    <text evidence="12">The sequence shown here is derived from an EMBL/GenBank/DDBJ whole genome shotgun (WGS) entry which is preliminary data.</text>
</comment>
<dbReference type="InterPro" id="IPR001245">
    <property type="entry name" value="Ser-Thr/Tyr_kinase_cat_dom"/>
</dbReference>
<feature type="chain" id="PRO_5035185402" description="Protein kinase domain-containing protein" evidence="10">
    <location>
        <begin position="23"/>
        <end position="813"/>
    </location>
</feature>
<dbReference type="InterPro" id="IPR011009">
    <property type="entry name" value="Kinase-like_dom_sf"/>
</dbReference>
<dbReference type="InterPro" id="IPR017441">
    <property type="entry name" value="Protein_kinase_ATP_BS"/>
</dbReference>
<keyword evidence="2" id="KW-0808">Transferase</keyword>
<evidence type="ECO:0000256" key="8">
    <source>
        <dbReference type="PROSITE-ProRule" id="PRU10141"/>
    </source>
</evidence>
<dbReference type="OrthoDB" id="3256376at2759"/>
<evidence type="ECO:0000256" key="4">
    <source>
        <dbReference type="ARBA" id="ARBA00022777"/>
    </source>
</evidence>
<dbReference type="GO" id="GO:0007169">
    <property type="term" value="P:cell surface receptor protein tyrosine kinase signaling pathway"/>
    <property type="evidence" value="ECO:0007669"/>
    <property type="project" value="TreeGrafter"/>
</dbReference>
<dbReference type="GO" id="GO:0043235">
    <property type="term" value="C:receptor complex"/>
    <property type="evidence" value="ECO:0007669"/>
    <property type="project" value="TreeGrafter"/>
</dbReference>
<keyword evidence="4" id="KW-0418">Kinase</keyword>
<feature type="domain" description="Protein kinase" evidence="11">
    <location>
        <begin position="433"/>
        <end position="789"/>
    </location>
</feature>
<evidence type="ECO:0000259" key="11">
    <source>
        <dbReference type="PROSITE" id="PS50011"/>
    </source>
</evidence>
<evidence type="ECO:0000256" key="2">
    <source>
        <dbReference type="ARBA" id="ARBA00022679"/>
    </source>
</evidence>
<dbReference type="FunFam" id="1.10.510.10:FF:000554">
    <property type="entry name" value="Predicted protein"/>
    <property type="match status" value="1"/>
</dbReference>
<dbReference type="GO" id="GO:0005524">
    <property type="term" value="F:ATP binding"/>
    <property type="evidence" value="ECO:0007669"/>
    <property type="project" value="UniProtKB-UniRule"/>
</dbReference>
<dbReference type="PROSITE" id="PS00107">
    <property type="entry name" value="PROTEIN_KINASE_ATP"/>
    <property type="match status" value="1"/>
</dbReference>
<dbReference type="Gene3D" id="3.30.200.20">
    <property type="entry name" value="Phosphorylase Kinase, domain 1"/>
    <property type="match status" value="1"/>
</dbReference>
<dbReference type="SUPFAM" id="SSF56112">
    <property type="entry name" value="Protein kinase-like (PK-like)"/>
    <property type="match status" value="1"/>
</dbReference>
<dbReference type="EMBL" id="CAKKLH010000287">
    <property type="protein sequence ID" value="CAH0108788.1"/>
    <property type="molecule type" value="Genomic_DNA"/>
</dbReference>
<feature type="transmembrane region" description="Helical" evidence="9">
    <location>
        <begin position="497"/>
        <end position="519"/>
    </location>
</feature>
<evidence type="ECO:0000313" key="13">
    <source>
        <dbReference type="Proteomes" id="UP000789390"/>
    </source>
</evidence>